<dbReference type="Pfam" id="PF07963">
    <property type="entry name" value="N_methyl"/>
    <property type="match status" value="1"/>
</dbReference>
<protein>
    <submittedName>
        <fullName evidence="2">Type II secretion system protein</fullName>
    </submittedName>
</protein>
<feature type="transmembrane region" description="Helical" evidence="1">
    <location>
        <begin position="12"/>
        <end position="32"/>
    </location>
</feature>
<keyword evidence="1" id="KW-0812">Transmembrane</keyword>
<proteinExistence type="predicted"/>
<keyword evidence="1" id="KW-0472">Membrane</keyword>
<dbReference type="RefSeq" id="WP_187006395.1">
    <property type="nucleotide sequence ID" value="NZ_JACRWD010000003.1"/>
</dbReference>
<dbReference type="InterPro" id="IPR012902">
    <property type="entry name" value="N_methyl_site"/>
</dbReference>
<dbReference type="Gene3D" id="3.30.700.10">
    <property type="entry name" value="Glycoprotein, Type 4 Pilin"/>
    <property type="match status" value="1"/>
</dbReference>
<keyword evidence="1" id="KW-1133">Transmembrane helix</keyword>
<keyword evidence="3" id="KW-1185">Reference proteome</keyword>
<organism evidence="2 3">
    <name type="scientific">Paeniclostridium hominis</name>
    <dbReference type="NCBI Taxonomy" id="2764329"/>
    <lineage>
        <taxon>Bacteria</taxon>
        <taxon>Bacillati</taxon>
        <taxon>Bacillota</taxon>
        <taxon>Clostridia</taxon>
        <taxon>Peptostreptococcales</taxon>
        <taxon>Peptostreptococcaceae</taxon>
        <taxon>Paeniclostridium</taxon>
    </lineage>
</organism>
<gene>
    <name evidence="2" type="ORF">H8891_10335</name>
</gene>
<accession>A0ABR7K537</accession>
<evidence type="ECO:0000313" key="3">
    <source>
        <dbReference type="Proteomes" id="UP000611796"/>
    </source>
</evidence>
<dbReference type="SUPFAM" id="SSF54523">
    <property type="entry name" value="Pili subunits"/>
    <property type="match status" value="1"/>
</dbReference>
<dbReference type="Proteomes" id="UP000611796">
    <property type="component" value="Unassembled WGS sequence"/>
</dbReference>
<evidence type="ECO:0000313" key="2">
    <source>
        <dbReference type="EMBL" id="MBC6004201.1"/>
    </source>
</evidence>
<comment type="caution">
    <text evidence="2">The sequence shown here is derived from an EMBL/GenBank/DDBJ whole genome shotgun (WGS) entry which is preliminary data.</text>
</comment>
<evidence type="ECO:0000256" key="1">
    <source>
        <dbReference type="SAM" id="Phobius"/>
    </source>
</evidence>
<reference evidence="2 3" key="1">
    <citation type="submission" date="2020-08" db="EMBL/GenBank/DDBJ databases">
        <authorList>
            <person name="Liu C."/>
            <person name="Sun Q."/>
        </authorList>
    </citation>
    <scope>NUCLEOTIDE SEQUENCE [LARGE SCALE GENOMIC DNA]</scope>
    <source>
        <strain evidence="2 3">NSJ-45</strain>
    </source>
</reference>
<sequence>MNNKMKKRRGFTLIELVMVVAILGTLSSIALVKFTDVGKDSKVNSDYVTASNIATAAKLALNSNVDEGKINLNYLVDEKYLESIPKPQSVDGKEFEVHVSNGDVTVKIDQETFYPREIKNVSGQK</sequence>
<dbReference type="NCBIfam" id="TIGR02532">
    <property type="entry name" value="IV_pilin_GFxxxE"/>
    <property type="match status" value="1"/>
</dbReference>
<dbReference type="EMBL" id="JACRWD010000003">
    <property type="protein sequence ID" value="MBC6004201.1"/>
    <property type="molecule type" value="Genomic_DNA"/>
</dbReference>
<name>A0ABR7K537_9FIRM</name>
<dbReference type="InterPro" id="IPR045584">
    <property type="entry name" value="Pilin-like"/>
</dbReference>
<dbReference type="PROSITE" id="PS00409">
    <property type="entry name" value="PROKAR_NTER_METHYL"/>
    <property type="match status" value="1"/>
</dbReference>